<organism evidence="2 3">
    <name type="scientific">Klebsiella phage vB_KpnM_KB57</name>
    <dbReference type="NCBI Taxonomy" id="1719140"/>
    <lineage>
        <taxon>Viruses</taxon>
        <taxon>Duplodnaviria</taxon>
        <taxon>Heunggongvirae</taxon>
        <taxon>Uroviricota</taxon>
        <taxon>Caudoviricetes</taxon>
        <taxon>Vequintavirinae</taxon>
        <taxon>Mydovirus</taxon>
        <taxon>Mydovirus KB57</taxon>
    </lineage>
</organism>
<sequence>MIFAIIYIVLGIITAVAIIYHILREQDLLRVEDILISLICGVFWWLAILCAICGWVGKHLNSRTVVYRRKK</sequence>
<dbReference type="RefSeq" id="YP_009187769.1">
    <property type="nucleotide sequence ID" value="NC_028659.1"/>
</dbReference>
<protein>
    <submittedName>
        <fullName evidence="2">Uncharacterized protein</fullName>
    </submittedName>
</protein>
<evidence type="ECO:0000256" key="1">
    <source>
        <dbReference type="SAM" id="Phobius"/>
    </source>
</evidence>
<feature type="transmembrane region" description="Helical" evidence="1">
    <location>
        <begin position="6"/>
        <end position="23"/>
    </location>
</feature>
<accession>A0A0S1S324</accession>
<name>A0A0S1S324_9CAUD</name>
<dbReference type="EMBL" id="KT934943">
    <property type="protein sequence ID" value="ALM02543.1"/>
    <property type="molecule type" value="Genomic_DNA"/>
</dbReference>
<dbReference type="Proteomes" id="UP000203990">
    <property type="component" value="Segment"/>
</dbReference>
<keyword evidence="3" id="KW-1185">Reference proteome</keyword>
<evidence type="ECO:0000313" key="3">
    <source>
        <dbReference type="Proteomes" id="UP000203990"/>
    </source>
</evidence>
<feature type="transmembrane region" description="Helical" evidence="1">
    <location>
        <begin position="35"/>
        <end position="57"/>
    </location>
</feature>
<dbReference type="KEGG" id="vg:26523122"/>
<evidence type="ECO:0000313" key="2">
    <source>
        <dbReference type="EMBL" id="ALM02543.1"/>
    </source>
</evidence>
<keyword evidence="1" id="KW-0812">Transmembrane</keyword>
<gene>
    <name evidence="2" type="ORF">KB57_156</name>
</gene>
<dbReference type="GeneID" id="26523122"/>
<keyword evidence="1" id="KW-0472">Membrane</keyword>
<proteinExistence type="predicted"/>
<keyword evidence="1" id="KW-1133">Transmembrane helix</keyword>
<reference evidence="2 3" key="1">
    <citation type="submission" date="2015-10" db="EMBL/GenBank/DDBJ databases">
        <title>Complete genome sequence of Klebsiella pneumoniae bacteriophage vB_KpnM_KB57.</title>
        <authorList>
            <person name="Volozhantsev N.V."/>
            <person name="Popova A.V."/>
            <person name="Krasilnikova V.M."/>
            <person name="Bogun A.G."/>
        </authorList>
    </citation>
    <scope>NUCLEOTIDE SEQUENCE [LARGE SCALE GENOMIC DNA]</scope>
</reference>